<organism evidence="2 3">
    <name type="scientific">Leptospira alexanderi serovar Manhao 3 str. L 60</name>
    <dbReference type="NCBI Taxonomy" id="1049759"/>
    <lineage>
        <taxon>Bacteria</taxon>
        <taxon>Pseudomonadati</taxon>
        <taxon>Spirochaetota</taxon>
        <taxon>Spirochaetia</taxon>
        <taxon>Leptospirales</taxon>
        <taxon>Leptospiraceae</taxon>
        <taxon>Leptospira</taxon>
    </lineage>
</organism>
<proteinExistence type="predicted"/>
<keyword evidence="1" id="KW-0812">Transmembrane</keyword>
<evidence type="ECO:0000313" key="3">
    <source>
        <dbReference type="Proteomes" id="UP000018747"/>
    </source>
</evidence>
<keyword evidence="3" id="KW-1185">Reference proteome</keyword>
<feature type="transmembrane region" description="Helical" evidence="1">
    <location>
        <begin position="6"/>
        <end position="25"/>
    </location>
</feature>
<reference evidence="2" key="1">
    <citation type="submission" date="2013-05" db="EMBL/GenBank/DDBJ databases">
        <authorList>
            <person name="Harkins D.M."/>
            <person name="Durkin A.S."/>
            <person name="Brinkac L.M."/>
            <person name="Haft D.H."/>
            <person name="Selengut J.D."/>
            <person name="Sanka R."/>
            <person name="DePew J."/>
            <person name="Purushe J."/>
            <person name="Hartskeerl R.A."/>
            <person name="Ahmed A."/>
            <person name="van der Linden H."/>
            <person name="Goris M.G.A."/>
            <person name="Vinetz J.M."/>
            <person name="Sutton G.G."/>
            <person name="Nierman W.C."/>
            <person name="Fouts D.E."/>
        </authorList>
    </citation>
    <scope>NUCLEOTIDE SEQUENCE [LARGE SCALE GENOMIC DNA]</scope>
    <source>
        <strain evidence="2">L 60</strain>
    </source>
</reference>
<evidence type="ECO:0000313" key="2">
    <source>
        <dbReference type="EMBL" id="EQA63920.1"/>
    </source>
</evidence>
<comment type="caution">
    <text evidence="2">The sequence shown here is derived from an EMBL/GenBank/DDBJ whole genome shotgun (WGS) entry which is preliminary data.</text>
</comment>
<dbReference type="AlphaFoldDB" id="V6I197"/>
<sequence length="180" mass="20948">MLRTFINLFILIIFASCITFPSTFYKPDEEKPNKSAVSKRMVIKIFDDRREKGNENRGGLGLIPFFPYGENSRNIPEDTQFGLSTPIKYYLADSLKQELNSRYRFSKLNIIDGPIDASDYFQIEGEINKYKCSEYIYFYGLSFFGVALWYLGLPMSQYECEADLTIRLKNKDRTLLLIST</sequence>
<protein>
    <recommendedName>
        <fullName evidence="4">Lipoprotein</fullName>
    </recommendedName>
</protein>
<evidence type="ECO:0008006" key="4">
    <source>
        <dbReference type="Google" id="ProtNLM"/>
    </source>
</evidence>
<name>V6I197_9LEPT</name>
<dbReference type="PROSITE" id="PS51257">
    <property type="entry name" value="PROKAR_LIPOPROTEIN"/>
    <property type="match status" value="1"/>
</dbReference>
<evidence type="ECO:0000256" key="1">
    <source>
        <dbReference type="SAM" id="Phobius"/>
    </source>
</evidence>
<keyword evidence="1" id="KW-0472">Membrane</keyword>
<dbReference type="Proteomes" id="UP000018747">
    <property type="component" value="Unassembled WGS sequence"/>
</dbReference>
<feature type="transmembrane region" description="Helical" evidence="1">
    <location>
        <begin position="135"/>
        <end position="153"/>
    </location>
</feature>
<keyword evidence="1" id="KW-1133">Transmembrane helix</keyword>
<dbReference type="EMBL" id="AHMT02000015">
    <property type="protein sequence ID" value="EQA63920.1"/>
    <property type="molecule type" value="Genomic_DNA"/>
</dbReference>
<accession>V6I197</accession>
<gene>
    <name evidence="2" type="ORF">LEP1GSC062_0637</name>
</gene>